<dbReference type="Proteomes" id="UP001058072">
    <property type="component" value="Chromosome"/>
</dbReference>
<gene>
    <name evidence="10 14" type="primary">murG</name>
    <name evidence="13" type="ORF">J0J69_03155</name>
    <name evidence="14" type="ORF">J0J70_09495</name>
</gene>
<dbReference type="Pfam" id="PF03033">
    <property type="entry name" value="Glyco_transf_28"/>
    <property type="match status" value="1"/>
</dbReference>
<feature type="binding site" evidence="10">
    <location>
        <position position="294"/>
    </location>
    <ligand>
        <name>UDP-N-acetyl-alpha-D-glucosamine</name>
        <dbReference type="ChEBI" id="CHEBI:57705"/>
    </ligand>
</feature>
<evidence type="ECO:0000256" key="3">
    <source>
        <dbReference type="ARBA" id="ARBA00022676"/>
    </source>
</evidence>
<organism evidence="14 16">
    <name type="scientific">Turicibacter bilis</name>
    <dbReference type="NCBI Taxonomy" id="2735723"/>
    <lineage>
        <taxon>Bacteria</taxon>
        <taxon>Bacillati</taxon>
        <taxon>Bacillota</taxon>
        <taxon>Erysipelotrichia</taxon>
        <taxon>Erysipelotrichales</taxon>
        <taxon>Turicibacteraceae</taxon>
        <taxon>Turicibacter</taxon>
    </lineage>
</organism>
<evidence type="ECO:0000259" key="11">
    <source>
        <dbReference type="Pfam" id="PF03033"/>
    </source>
</evidence>
<dbReference type="Pfam" id="PF04101">
    <property type="entry name" value="Glyco_tran_28_C"/>
    <property type="match status" value="1"/>
</dbReference>
<dbReference type="InterPro" id="IPR007235">
    <property type="entry name" value="Glyco_trans_28_C"/>
</dbReference>
<feature type="binding site" evidence="10">
    <location>
        <position position="124"/>
    </location>
    <ligand>
        <name>UDP-N-acetyl-alpha-D-glucosamine</name>
        <dbReference type="ChEBI" id="CHEBI:57705"/>
    </ligand>
</feature>
<keyword evidence="8 10" id="KW-0131">Cell cycle</keyword>
<dbReference type="SUPFAM" id="SSF53756">
    <property type="entry name" value="UDP-Glycosyltransferase/glycogen phosphorylase"/>
    <property type="match status" value="1"/>
</dbReference>
<keyword evidence="15" id="KW-1185">Reference proteome</keyword>
<keyword evidence="4 10" id="KW-0808">Transferase</keyword>
<dbReference type="AlphaFoldDB" id="A0A9Q9CFY3"/>
<comment type="pathway">
    <text evidence="10">Cell wall biogenesis; peptidoglycan biosynthesis.</text>
</comment>
<accession>A0A9Q9CFY3</accession>
<evidence type="ECO:0000256" key="10">
    <source>
        <dbReference type="HAMAP-Rule" id="MF_00033"/>
    </source>
</evidence>
<dbReference type="EMBL" id="CP071249">
    <property type="protein sequence ID" value="UUF06597.1"/>
    <property type="molecule type" value="Genomic_DNA"/>
</dbReference>
<evidence type="ECO:0000256" key="6">
    <source>
        <dbReference type="ARBA" id="ARBA00022984"/>
    </source>
</evidence>
<dbReference type="InterPro" id="IPR004276">
    <property type="entry name" value="GlycoTrans_28_N"/>
</dbReference>
<dbReference type="HAMAP" id="MF_00033">
    <property type="entry name" value="MurG"/>
    <property type="match status" value="1"/>
</dbReference>
<evidence type="ECO:0000259" key="12">
    <source>
        <dbReference type="Pfam" id="PF04101"/>
    </source>
</evidence>
<evidence type="ECO:0000313" key="16">
    <source>
        <dbReference type="Proteomes" id="UP001058072"/>
    </source>
</evidence>
<evidence type="ECO:0000313" key="15">
    <source>
        <dbReference type="Proteomes" id="UP001058016"/>
    </source>
</evidence>
<dbReference type="GO" id="GO:0005886">
    <property type="term" value="C:plasma membrane"/>
    <property type="evidence" value="ECO:0007669"/>
    <property type="project" value="UniProtKB-SubCell"/>
</dbReference>
<keyword evidence="3 10" id="KW-0328">Glycosyltransferase</keyword>
<dbReference type="GO" id="GO:0008360">
    <property type="term" value="P:regulation of cell shape"/>
    <property type="evidence" value="ECO:0007669"/>
    <property type="project" value="UniProtKB-KW"/>
</dbReference>
<evidence type="ECO:0000256" key="9">
    <source>
        <dbReference type="ARBA" id="ARBA00023316"/>
    </source>
</evidence>
<feature type="binding site" evidence="10">
    <location>
        <begin position="10"/>
        <end position="12"/>
    </location>
    <ligand>
        <name>UDP-N-acetyl-alpha-D-glucosamine</name>
        <dbReference type="ChEBI" id="CHEBI:57705"/>
    </ligand>
</feature>
<dbReference type="GO" id="GO:0050511">
    <property type="term" value="F:undecaprenyldiphospho-muramoylpentapeptide beta-N-acetylglucosaminyltransferase activity"/>
    <property type="evidence" value="ECO:0007669"/>
    <property type="project" value="UniProtKB-UniRule"/>
</dbReference>
<dbReference type="GO" id="GO:0009252">
    <property type="term" value="P:peptidoglycan biosynthetic process"/>
    <property type="evidence" value="ECO:0007669"/>
    <property type="project" value="UniProtKB-UniRule"/>
</dbReference>
<comment type="caution">
    <text evidence="10">Lacks conserved residue(s) required for the propagation of feature annotation.</text>
</comment>
<protein>
    <recommendedName>
        <fullName evidence="10">UDP-N-acetylglucosamine--N-acetylmuramyl-(pentapeptide) pyrophosphoryl-undecaprenol N-acetylglucosamine transferase</fullName>
        <ecNumber evidence="10">2.4.1.227</ecNumber>
    </recommendedName>
    <alternativeName>
        <fullName evidence="10">Undecaprenyl-PP-MurNAc-pentapeptide-UDPGlcNAc GlcNAc transferase</fullName>
    </alternativeName>
</protein>
<evidence type="ECO:0000256" key="7">
    <source>
        <dbReference type="ARBA" id="ARBA00023136"/>
    </source>
</evidence>
<dbReference type="PANTHER" id="PTHR21015">
    <property type="entry name" value="UDP-N-ACETYLGLUCOSAMINE--N-ACETYLMURAMYL-(PENTAPEPTIDE) PYROPHOSPHORYL-UNDECAPRENOL N-ACETYLGLUCOSAMINE TRANSFERASE 1"/>
    <property type="match status" value="1"/>
</dbReference>
<evidence type="ECO:0000313" key="13">
    <source>
        <dbReference type="EMBL" id="UUF06597.1"/>
    </source>
</evidence>
<evidence type="ECO:0000256" key="8">
    <source>
        <dbReference type="ARBA" id="ARBA00023306"/>
    </source>
</evidence>
<comment type="subcellular location">
    <subcellularLocation>
        <location evidence="10">Cell membrane</location>
        <topology evidence="10">Peripheral membrane protein</topology>
        <orientation evidence="10">Cytoplasmic side</orientation>
    </subcellularLocation>
</comment>
<dbReference type="EC" id="2.4.1.227" evidence="10"/>
<reference evidence="14 15" key="1">
    <citation type="submission" date="2021-03" db="EMBL/GenBank/DDBJ databases">
        <title>Comparative Genomics and Metabolomics in the genus Turicibacter.</title>
        <authorList>
            <person name="Maki J."/>
            <person name="Looft T."/>
        </authorList>
    </citation>
    <scope>NUCLEOTIDE SEQUENCE</scope>
    <source>
        <strain evidence="14">ISU324</strain>
        <strain evidence="13 15">MMM721</strain>
    </source>
</reference>
<dbReference type="GO" id="GO:0051301">
    <property type="term" value="P:cell division"/>
    <property type="evidence" value="ECO:0007669"/>
    <property type="project" value="UniProtKB-KW"/>
</dbReference>
<feature type="binding site" evidence="10">
    <location>
        <position position="249"/>
    </location>
    <ligand>
        <name>UDP-N-acetyl-alpha-D-glucosamine</name>
        <dbReference type="ChEBI" id="CHEBI:57705"/>
    </ligand>
</feature>
<dbReference type="GO" id="GO:0005975">
    <property type="term" value="P:carbohydrate metabolic process"/>
    <property type="evidence" value="ECO:0007669"/>
    <property type="project" value="InterPro"/>
</dbReference>
<dbReference type="RefSeq" id="WP_055243188.1">
    <property type="nucleotide sequence ID" value="NZ_CP071249.1"/>
</dbReference>
<proteinExistence type="inferred from homology"/>
<evidence type="ECO:0000256" key="2">
    <source>
        <dbReference type="ARBA" id="ARBA00022618"/>
    </source>
</evidence>
<dbReference type="EMBL" id="CP071250">
    <property type="protein sequence ID" value="UUF07848.1"/>
    <property type="molecule type" value="Genomic_DNA"/>
</dbReference>
<keyword evidence="5 10" id="KW-0133">Cell shape</keyword>
<dbReference type="InterPro" id="IPR006009">
    <property type="entry name" value="GlcNAc_MurG"/>
</dbReference>
<dbReference type="CDD" id="cd03785">
    <property type="entry name" value="GT28_MurG"/>
    <property type="match status" value="1"/>
</dbReference>
<keyword evidence="7 10" id="KW-0472">Membrane</keyword>
<name>A0A9Q9CFY3_9FIRM</name>
<comment type="similarity">
    <text evidence="10">Belongs to the glycosyltransferase 28 family. MurG subfamily.</text>
</comment>
<keyword evidence="6 10" id="KW-0573">Peptidoglycan synthesis</keyword>
<evidence type="ECO:0000256" key="5">
    <source>
        <dbReference type="ARBA" id="ARBA00022960"/>
    </source>
</evidence>
<dbReference type="GO" id="GO:0071555">
    <property type="term" value="P:cell wall organization"/>
    <property type="evidence" value="ECO:0007669"/>
    <property type="project" value="UniProtKB-KW"/>
</dbReference>
<keyword evidence="9 10" id="KW-0961">Cell wall biogenesis/degradation</keyword>
<dbReference type="Proteomes" id="UP001058016">
    <property type="component" value="Chromosome"/>
</dbReference>
<keyword evidence="2 10" id="KW-0132">Cell division</keyword>
<feature type="domain" description="Glycosyltransferase family 28 N-terminal" evidence="11">
    <location>
        <begin position="3"/>
        <end position="143"/>
    </location>
</feature>
<feature type="domain" description="Glycosyl transferase family 28 C-terminal" evidence="12">
    <location>
        <begin position="187"/>
        <end position="353"/>
    </location>
</feature>
<evidence type="ECO:0000256" key="4">
    <source>
        <dbReference type="ARBA" id="ARBA00022679"/>
    </source>
</evidence>
<dbReference type="Gene3D" id="3.40.50.2000">
    <property type="entry name" value="Glycogen Phosphorylase B"/>
    <property type="match status" value="2"/>
</dbReference>
<feature type="binding site" evidence="10">
    <location>
        <position position="194"/>
    </location>
    <ligand>
        <name>UDP-N-acetyl-alpha-D-glucosamine</name>
        <dbReference type="ChEBI" id="CHEBI:57705"/>
    </ligand>
</feature>
<dbReference type="PANTHER" id="PTHR21015:SF22">
    <property type="entry name" value="GLYCOSYLTRANSFERASE"/>
    <property type="match status" value="1"/>
</dbReference>
<dbReference type="NCBIfam" id="TIGR01133">
    <property type="entry name" value="murG"/>
    <property type="match status" value="1"/>
</dbReference>
<comment type="catalytic activity">
    <reaction evidence="10">
        <text>di-trans,octa-cis-undecaprenyl diphospho-N-acetyl-alpha-D-muramoyl-L-alanyl-D-glutamyl-meso-2,6-diaminopimeloyl-D-alanyl-D-alanine + UDP-N-acetyl-alpha-D-glucosamine = di-trans,octa-cis-undecaprenyl diphospho-[N-acetyl-alpha-D-glucosaminyl-(1-&gt;4)]-N-acetyl-alpha-D-muramoyl-L-alanyl-D-glutamyl-meso-2,6-diaminopimeloyl-D-alanyl-D-alanine + UDP + H(+)</text>
        <dbReference type="Rhea" id="RHEA:31227"/>
        <dbReference type="ChEBI" id="CHEBI:15378"/>
        <dbReference type="ChEBI" id="CHEBI:57705"/>
        <dbReference type="ChEBI" id="CHEBI:58223"/>
        <dbReference type="ChEBI" id="CHEBI:61387"/>
        <dbReference type="ChEBI" id="CHEBI:61388"/>
        <dbReference type="EC" id="2.4.1.227"/>
    </reaction>
</comment>
<evidence type="ECO:0000256" key="1">
    <source>
        <dbReference type="ARBA" id="ARBA00022475"/>
    </source>
</evidence>
<comment type="function">
    <text evidence="10">Cell wall formation. Catalyzes the transfer of a GlcNAc subunit on undecaprenyl-pyrophosphoryl-MurNAc-pentapeptide (lipid intermediate I) to form undecaprenyl-pyrophosphoryl-MurNAc-(pentapeptide)GlcNAc (lipid intermediate II).</text>
</comment>
<sequence>MRVLVTGGGTGGHIYPALAVVRTLQQVDDQLEVLYIGTEKGLENEIVTHEGLPFKHIEIAGFKRSLSLENFKTIMKFFKSVSVSKKYIKEFKPDVVVGTGGYVCGPVVYSAAKLKIPTIIHEQNSLPGVTNKFLARYVDKVAICFEEARSYFPQNKVVLTGNPRATEVVSTLKVGKSALGLNPHKKTVMISGGSRGAEPINDAFISMIKEYEKADYEVVFVTGNKHYEAIKNRIENVEELQNVHILPFINNMPQYLVNMDLFVGRSGATFLAEVTALGVPCILIPSPYVTANHQEYNARSLTDHGGGVLLLEKELTGDRLYNEIDRIMRDDQLRLNMQNTSKQLGIPDAAQRLITLMNEIIEKK</sequence>
<keyword evidence="1 10" id="KW-1003">Cell membrane</keyword>
<evidence type="ECO:0000313" key="14">
    <source>
        <dbReference type="EMBL" id="UUF07848.1"/>
    </source>
</evidence>